<name>A0A173SPZ1_9FIRM</name>
<dbReference type="Gene3D" id="3.10.310.50">
    <property type="match status" value="1"/>
</dbReference>
<feature type="chain" id="PRO_5039097519" evidence="3">
    <location>
        <begin position="26"/>
        <end position="282"/>
    </location>
</feature>
<feature type="domain" description="TPM" evidence="4">
    <location>
        <begin position="43"/>
        <end position="163"/>
    </location>
</feature>
<keyword evidence="2" id="KW-0472">Membrane</keyword>
<sequence>MKKTSNRLHSLFAALAALILAAALAVPVFAVEGGFADLYYRMNDSAEVLTEDEDNELEASLEELSVRQSFDVVIATIESLESVDYDSMEAYADDLYDFCQFGYGSDMDGVLLLVSVGDRKWHISTCGYGITAFTDAGIQYLGEQMTPFMADGDYAGAFRTFVQWSDTYIDAARTGHPYDVNNLPREPLSLMYLFLALGIGLVLAWVVVHVMKSRLRSVAFQENAASYVREGSMNLTNSRELFLYRDVHRTERPKESSSSDSGGSSTHTSSSGTTHGGGGGSF</sequence>
<dbReference type="Proteomes" id="UP000095649">
    <property type="component" value="Unassembled WGS sequence"/>
</dbReference>
<gene>
    <name evidence="5" type="ORF">ERS852582_01120</name>
</gene>
<keyword evidence="2" id="KW-1133">Transmembrane helix</keyword>
<feature type="region of interest" description="Disordered" evidence="1">
    <location>
        <begin position="250"/>
        <end position="282"/>
    </location>
</feature>
<accession>A0A173SPZ1</accession>
<evidence type="ECO:0000256" key="2">
    <source>
        <dbReference type="SAM" id="Phobius"/>
    </source>
</evidence>
<dbReference type="Pfam" id="PF04536">
    <property type="entry name" value="TPM_phosphatase"/>
    <property type="match status" value="1"/>
</dbReference>
<evidence type="ECO:0000313" key="6">
    <source>
        <dbReference type="Proteomes" id="UP000095649"/>
    </source>
</evidence>
<proteinExistence type="predicted"/>
<organism evidence="5 6">
    <name type="scientific">Faecalibacterium prausnitzii</name>
    <dbReference type="NCBI Taxonomy" id="853"/>
    <lineage>
        <taxon>Bacteria</taxon>
        <taxon>Bacillati</taxon>
        <taxon>Bacillota</taxon>
        <taxon>Clostridia</taxon>
        <taxon>Eubacteriales</taxon>
        <taxon>Oscillospiraceae</taxon>
        <taxon>Faecalibacterium</taxon>
    </lineage>
</organism>
<dbReference type="InterPro" id="IPR007621">
    <property type="entry name" value="TPM_dom"/>
</dbReference>
<feature type="signal peptide" evidence="3">
    <location>
        <begin position="1"/>
        <end position="25"/>
    </location>
</feature>
<keyword evidence="2" id="KW-0812">Transmembrane</keyword>
<protein>
    <submittedName>
        <fullName evidence="5">Domain of uncharacterized function (DUF477)</fullName>
    </submittedName>
</protein>
<evidence type="ECO:0000313" key="5">
    <source>
        <dbReference type="EMBL" id="CUM91675.1"/>
    </source>
</evidence>
<dbReference type="RefSeq" id="WP_055185701.1">
    <property type="nucleotide sequence ID" value="NZ_CYXN01000006.1"/>
</dbReference>
<reference evidence="5 6" key="1">
    <citation type="submission" date="2015-09" db="EMBL/GenBank/DDBJ databases">
        <authorList>
            <consortium name="Pathogen Informatics"/>
        </authorList>
    </citation>
    <scope>NUCLEOTIDE SEQUENCE [LARGE SCALE GENOMIC DNA]</scope>
    <source>
        <strain evidence="5 6">2789STDY5834970</strain>
    </source>
</reference>
<dbReference type="OrthoDB" id="9806054at2"/>
<evidence type="ECO:0000256" key="1">
    <source>
        <dbReference type="SAM" id="MobiDB-lite"/>
    </source>
</evidence>
<keyword evidence="3" id="KW-0732">Signal</keyword>
<dbReference type="EMBL" id="CYXN01000006">
    <property type="protein sequence ID" value="CUM91675.1"/>
    <property type="molecule type" value="Genomic_DNA"/>
</dbReference>
<feature type="compositionally biased region" description="Low complexity" evidence="1">
    <location>
        <begin position="258"/>
        <end position="273"/>
    </location>
</feature>
<feature type="transmembrane region" description="Helical" evidence="2">
    <location>
        <begin position="190"/>
        <end position="208"/>
    </location>
</feature>
<evidence type="ECO:0000259" key="4">
    <source>
        <dbReference type="Pfam" id="PF04536"/>
    </source>
</evidence>
<evidence type="ECO:0000256" key="3">
    <source>
        <dbReference type="SAM" id="SignalP"/>
    </source>
</evidence>
<dbReference type="PANTHER" id="PTHR30373">
    <property type="entry name" value="UPF0603 PROTEIN YGCG"/>
    <property type="match status" value="1"/>
</dbReference>
<dbReference type="AlphaFoldDB" id="A0A173SPZ1"/>
<dbReference type="PANTHER" id="PTHR30373:SF2">
    <property type="entry name" value="UPF0603 PROTEIN YGCG"/>
    <property type="match status" value="1"/>
</dbReference>